<comment type="subcellular location">
    <subcellularLocation>
        <location evidence="1">Cytoplasm</location>
        <location evidence="1">Cytoskeleton</location>
        <location evidence="1">Spindle</location>
    </subcellularLocation>
</comment>
<dbReference type="GO" id="GO:0005819">
    <property type="term" value="C:spindle"/>
    <property type="evidence" value="ECO:0007669"/>
    <property type="project" value="UniProtKB-SubCell"/>
</dbReference>
<keyword evidence="4" id="KW-0132">Cell division</keyword>
<dbReference type="GO" id="GO:0051301">
    <property type="term" value="P:cell division"/>
    <property type="evidence" value="ECO:0007669"/>
    <property type="project" value="UniProtKB-KW"/>
</dbReference>
<evidence type="ECO:0000256" key="6">
    <source>
        <dbReference type="ARBA" id="ARBA00022776"/>
    </source>
</evidence>
<keyword evidence="5" id="KW-0493">Microtubule</keyword>
<gene>
    <name evidence="10" type="ORF">GIB67_030722</name>
</gene>
<keyword evidence="11" id="KW-1185">Reference proteome</keyword>
<dbReference type="GO" id="GO:0070652">
    <property type="term" value="C:HAUS complex"/>
    <property type="evidence" value="ECO:0007669"/>
    <property type="project" value="InterPro"/>
</dbReference>
<dbReference type="PANTHER" id="PTHR31570">
    <property type="entry name" value="HAUS AUGMIN-LIKE COMPLEX SUBUNIT 1"/>
    <property type="match status" value="1"/>
</dbReference>
<evidence type="ECO:0000256" key="7">
    <source>
        <dbReference type="ARBA" id="ARBA00023054"/>
    </source>
</evidence>
<dbReference type="EMBL" id="JACGCM010002660">
    <property type="protein sequence ID" value="KAF6136958.1"/>
    <property type="molecule type" value="Genomic_DNA"/>
</dbReference>
<dbReference type="InterPro" id="IPR026243">
    <property type="entry name" value="HAUS1"/>
</dbReference>
<protein>
    <submittedName>
        <fullName evidence="10">Uncharacterized protein</fullName>
    </submittedName>
</protein>
<name>A0A7J7L331_9MAGN</name>
<keyword evidence="8" id="KW-0206">Cytoskeleton</keyword>
<dbReference type="OrthoDB" id="5372507at2759"/>
<proteinExistence type="inferred from homology"/>
<evidence type="ECO:0000256" key="8">
    <source>
        <dbReference type="ARBA" id="ARBA00023212"/>
    </source>
</evidence>
<evidence type="ECO:0000256" key="9">
    <source>
        <dbReference type="ARBA" id="ARBA00023306"/>
    </source>
</evidence>
<dbReference type="GO" id="GO:0051225">
    <property type="term" value="P:spindle assembly"/>
    <property type="evidence" value="ECO:0007669"/>
    <property type="project" value="InterPro"/>
</dbReference>
<organism evidence="10 11">
    <name type="scientific">Kingdonia uniflora</name>
    <dbReference type="NCBI Taxonomy" id="39325"/>
    <lineage>
        <taxon>Eukaryota</taxon>
        <taxon>Viridiplantae</taxon>
        <taxon>Streptophyta</taxon>
        <taxon>Embryophyta</taxon>
        <taxon>Tracheophyta</taxon>
        <taxon>Spermatophyta</taxon>
        <taxon>Magnoliopsida</taxon>
        <taxon>Ranunculales</taxon>
        <taxon>Circaeasteraceae</taxon>
        <taxon>Kingdonia</taxon>
    </lineage>
</organism>
<evidence type="ECO:0000256" key="5">
    <source>
        <dbReference type="ARBA" id="ARBA00022701"/>
    </source>
</evidence>
<evidence type="ECO:0000256" key="3">
    <source>
        <dbReference type="ARBA" id="ARBA00022490"/>
    </source>
</evidence>
<sequence length="100" mass="11871">MGVEERRAKAQKESKVILDYTHKAIARLTYLKRFSFACRTLAQVEDDVANSKAQMDYWKEYLAPLLSKEQQYLQELSNHKVWQCTLSFQRSSSFFNFKHD</sequence>
<dbReference type="AlphaFoldDB" id="A0A7J7L331"/>
<comment type="caution">
    <text evidence="10">The sequence shown here is derived from an EMBL/GenBank/DDBJ whole genome shotgun (WGS) entry which is preliminary data.</text>
</comment>
<comment type="similarity">
    <text evidence="2">Belongs to the HAUS1 family.</text>
</comment>
<dbReference type="GO" id="GO:0005829">
    <property type="term" value="C:cytosol"/>
    <property type="evidence" value="ECO:0007669"/>
    <property type="project" value="TreeGrafter"/>
</dbReference>
<dbReference type="Proteomes" id="UP000541444">
    <property type="component" value="Unassembled WGS sequence"/>
</dbReference>
<keyword evidence="9" id="KW-0131">Cell cycle</keyword>
<dbReference type="PANTHER" id="PTHR31570:SF1">
    <property type="entry name" value="HAUS AUGMIN-LIKE COMPLEX SUBUNIT 1"/>
    <property type="match status" value="1"/>
</dbReference>
<keyword evidence="7" id="KW-0175">Coiled coil</keyword>
<keyword evidence="6" id="KW-0498">Mitosis</keyword>
<dbReference type="GO" id="GO:0005874">
    <property type="term" value="C:microtubule"/>
    <property type="evidence" value="ECO:0007669"/>
    <property type="project" value="UniProtKB-KW"/>
</dbReference>
<keyword evidence="3" id="KW-0963">Cytoplasm</keyword>
<evidence type="ECO:0000256" key="2">
    <source>
        <dbReference type="ARBA" id="ARBA00005479"/>
    </source>
</evidence>
<evidence type="ECO:0000256" key="1">
    <source>
        <dbReference type="ARBA" id="ARBA00004186"/>
    </source>
</evidence>
<evidence type="ECO:0000313" key="11">
    <source>
        <dbReference type="Proteomes" id="UP000541444"/>
    </source>
</evidence>
<reference evidence="10 11" key="1">
    <citation type="journal article" date="2020" name="IScience">
        <title>Genome Sequencing of the Endangered Kingdonia uniflora (Circaeasteraceae, Ranunculales) Reveals Potential Mechanisms of Evolutionary Specialization.</title>
        <authorList>
            <person name="Sun Y."/>
            <person name="Deng T."/>
            <person name="Zhang A."/>
            <person name="Moore M.J."/>
            <person name="Landis J.B."/>
            <person name="Lin N."/>
            <person name="Zhang H."/>
            <person name="Zhang X."/>
            <person name="Huang J."/>
            <person name="Zhang X."/>
            <person name="Sun H."/>
            <person name="Wang H."/>
        </authorList>
    </citation>
    <scope>NUCLEOTIDE SEQUENCE [LARGE SCALE GENOMIC DNA]</scope>
    <source>
        <strain evidence="10">TB1705</strain>
        <tissue evidence="10">Leaf</tissue>
    </source>
</reference>
<accession>A0A7J7L331</accession>
<evidence type="ECO:0000256" key="4">
    <source>
        <dbReference type="ARBA" id="ARBA00022618"/>
    </source>
</evidence>
<evidence type="ECO:0000313" key="10">
    <source>
        <dbReference type="EMBL" id="KAF6136958.1"/>
    </source>
</evidence>